<evidence type="ECO:0000313" key="3">
    <source>
        <dbReference type="EMBL" id="MDX3129387.1"/>
    </source>
</evidence>
<dbReference type="Proteomes" id="UP001273589">
    <property type="component" value="Unassembled WGS sequence"/>
</dbReference>
<dbReference type="EMBL" id="JARAWN010000022">
    <property type="protein sequence ID" value="MDX3129387.1"/>
    <property type="molecule type" value="Genomic_DNA"/>
</dbReference>
<feature type="domain" description="DUF397" evidence="2">
    <location>
        <begin position="23"/>
        <end position="73"/>
    </location>
</feature>
<sequence>MMGTDNGRRAPQVEPTALRNALWHRSSHSSGNGACVEVTFVENLIAVRDSKDTDGPGLVFRPAAWRRFVGGARSGLPGGPCPRGAAHARDI</sequence>
<gene>
    <name evidence="3" type="ORF">PV367_06110</name>
</gene>
<accession>A0AAJ2PKU7</accession>
<protein>
    <submittedName>
        <fullName evidence="3">DUF397 domain-containing protein</fullName>
    </submittedName>
</protein>
<proteinExistence type="predicted"/>
<dbReference type="Pfam" id="PF04149">
    <property type="entry name" value="DUF397"/>
    <property type="match status" value="1"/>
</dbReference>
<feature type="region of interest" description="Disordered" evidence="1">
    <location>
        <begin position="1"/>
        <end position="30"/>
    </location>
</feature>
<evidence type="ECO:0000313" key="4">
    <source>
        <dbReference type="Proteomes" id="UP001273589"/>
    </source>
</evidence>
<comment type="caution">
    <text evidence="3">The sequence shown here is derived from an EMBL/GenBank/DDBJ whole genome shotgun (WGS) entry which is preliminary data.</text>
</comment>
<dbReference type="InterPro" id="IPR007278">
    <property type="entry name" value="DUF397"/>
</dbReference>
<evidence type="ECO:0000256" key="1">
    <source>
        <dbReference type="SAM" id="MobiDB-lite"/>
    </source>
</evidence>
<name>A0AAJ2PKU7_9ACTN</name>
<dbReference type="RefSeq" id="WP_319689914.1">
    <property type="nucleotide sequence ID" value="NZ_JARAWN010000022.1"/>
</dbReference>
<dbReference type="AlphaFoldDB" id="A0AAJ2PKU7"/>
<reference evidence="3" key="1">
    <citation type="journal article" date="2023" name="Microb. Genom.">
        <title>Mesoterricola silvestris gen. nov., sp. nov., Mesoterricola sediminis sp. nov., Geothrix oryzae sp. nov., Geothrix edaphica sp. nov., Geothrix rubra sp. nov., and Geothrix limicola sp. nov., six novel members of Acidobacteriota isolated from soils.</title>
        <authorList>
            <person name="Weisberg A.J."/>
            <person name="Pearce E."/>
            <person name="Kramer C.G."/>
            <person name="Chang J.H."/>
            <person name="Clarke C.R."/>
        </authorList>
    </citation>
    <scope>NUCLEOTIDE SEQUENCE</scope>
    <source>
        <strain evidence="3">ND06-05F</strain>
    </source>
</reference>
<evidence type="ECO:0000259" key="2">
    <source>
        <dbReference type="Pfam" id="PF04149"/>
    </source>
</evidence>
<organism evidence="3 4">
    <name type="scientific">Streptomyces europaeiscabiei</name>
    <dbReference type="NCBI Taxonomy" id="146819"/>
    <lineage>
        <taxon>Bacteria</taxon>
        <taxon>Bacillati</taxon>
        <taxon>Actinomycetota</taxon>
        <taxon>Actinomycetes</taxon>
        <taxon>Kitasatosporales</taxon>
        <taxon>Streptomycetaceae</taxon>
        <taxon>Streptomyces</taxon>
    </lineage>
</organism>